<keyword evidence="2" id="KW-1185">Reference proteome</keyword>
<proteinExistence type="predicted"/>
<evidence type="ECO:0000313" key="1">
    <source>
        <dbReference type="EMBL" id="MCD2197334.1"/>
    </source>
</evidence>
<gene>
    <name evidence="1" type="ORF">LQ327_28570</name>
</gene>
<dbReference type="Proteomes" id="UP001199469">
    <property type="component" value="Unassembled WGS sequence"/>
</dbReference>
<comment type="caution">
    <text evidence="1">The sequence shown here is derived from an EMBL/GenBank/DDBJ whole genome shotgun (WGS) entry which is preliminary data.</text>
</comment>
<organism evidence="1 2">
    <name type="scientific">Actinomycetospora endophytica</name>
    <dbReference type="NCBI Taxonomy" id="2291215"/>
    <lineage>
        <taxon>Bacteria</taxon>
        <taxon>Bacillati</taxon>
        <taxon>Actinomycetota</taxon>
        <taxon>Actinomycetes</taxon>
        <taxon>Pseudonocardiales</taxon>
        <taxon>Pseudonocardiaceae</taxon>
        <taxon>Actinomycetospora</taxon>
    </lineage>
</organism>
<evidence type="ECO:0000313" key="2">
    <source>
        <dbReference type="Proteomes" id="UP001199469"/>
    </source>
</evidence>
<reference evidence="1 2" key="1">
    <citation type="submission" date="2021-11" db="EMBL/GenBank/DDBJ databases">
        <title>Draft genome sequence of Actinomycetospora sp. SF1 isolated from the rhizosphere soil.</title>
        <authorList>
            <person name="Duangmal K."/>
            <person name="Chantavorakit T."/>
        </authorList>
    </citation>
    <scope>NUCLEOTIDE SEQUENCE [LARGE SCALE GENOMIC DNA]</scope>
    <source>
        <strain evidence="1 2">TBRC 5722</strain>
    </source>
</reference>
<dbReference type="EMBL" id="JAJNDB010000008">
    <property type="protein sequence ID" value="MCD2197334.1"/>
    <property type="molecule type" value="Genomic_DNA"/>
</dbReference>
<dbReference type="RefSeq" id="WP_230739341.1">
    <property type="nucleotide sequence ID" value="NZ_JAJNDB010000008.1"/>
</dbReference>
<name>A0ABS8PK18_9PSEU</name>
<protein>
    <submittedName>
        <fullName evidence="1">Uncharacterized protein</fullName>
    </submittedName>
</protein>
<accession>A0ABS8PK18</accession>
<sequence length="89" mass="10100">MTHRDKPLADSAQAQWLMLAELDANDGFPLSTDQLADRLWERFGIEPRVAADALWHLSIQGVIGLARWPGPRPRHSRPHWVIVPSAWAE</sequence>